<dbReference type="InterPro" id="IPR020056">
    <property type="entry name" value="Rbsml_bL25/Gln-tRNA_synth_N"/>
</dbReference>
<dbReference type="Pfam" id="PF01386">
    <property type="entry name" value="Ribosomal_L25p"/>
    <property type="match status" value="1"/>
</dbReference>
<evidence type="ECO:0000259" key="7">
    <source>
        <dbReference type="Pfam" id="PF14693"/>
    </source>
</evidence>
<evidence type="ECO:0000256" key="3">
    <source>
        <dbReference type="ARBA" id="ARBA00022980"/>
    </source>
</evidence>
<keyword evidence="2" id="KW-0694">RNA-binding</keyword>
<accession>A0A3B1CEX1</accession>
<dbReference type="InterPro" id="IPR020057">
    <property type="entry name" value="Ribosomal_bL25_b-dom"/>
</dbReference>
<dbReference type="InterPro" id="IPR011035">
    <property type="entry name" value="Ribosomal_bL25/Gln-tRNA_synth"/>
</dbReference>
<dbReference type="CDD" id="cd00495">
    <property type="entry name" value="Ribosomal_L25_TL5_CTC"/>
    <property type="match status" value="1"/>
</dbReference>
<keyword evidence="1" id="KW-0699">rRNA-binding</keyword>
<evidence type="ECO:0000256" key="2">
    <source>
        <dbReference type="ARBA" id="ARBA00022884"/>
    </source>
</evidence>
<proteinExistence type="inferred from homology"/>
<gene>
    <name evidence="8" type="ORF">MNBD_IGNAVI01-3229</name>
</gene>
<evidence type="ECO:0000256" key="4">
    <source>
        <dbReference type="ARBA" id="ARBA00023274"/>
    </source>
</evidence>
<feature type="compositionally biased region" description="Basic and acidic residues" evidence="5">
    <location>
        <begin position="205"/>
        <end position="219"/>
    </location>
</feature>
<dbReference type="InterPro" id="IPR020930">
    <property type="entry name" value="Ribosomal_uL5_bac-type"/>
</dbReference>
<dbReference type="GO" id="GO:0008097">
    <property type="term" value="F:5S rRNA binding"/>
    <property type="evidence" value="ECO:0007669"/>
    <property type="project" value="InterPro"/>
</dbReference>
<dbReference type="Pfam" id="PF14693">
    <property type="entry name" value="Ribosomal_TL5_C"/>
    <property type="match status" value="1"/>
</dbReference>
<dbReference type="PANTHER" id="PTHR33284:SF1">
    <property type="entry name" value="RIBOSOMAL PROTEIN L25_GLN-TRNA SYNTHETASE, ANTI-CODON-BINDING DOMAIN-CONTAINING PROTEIN"/>
    <property type="match status" value="1"/>
</dbReference>
<evidence type="ECO:0000256" key="5">
    <source>
        <dbReference type="SAM" id="MobiDB-lite"/>
    </source>
</evidence>
<keyword evidence="4" id="KW-0687">Ribonucleoprotein</keyword>
<dbReference type="InterPro" id="IPR001021">
    <property type="entry name" value="Ribosomal_bL25_long"/>
</dbReference>
<dbReference type="EMBL" id="UOGD01000246">
    <property type="protein sequence ID" value="VAX23273.1"/>
    <property type="molecule type" value="Genomic_DNA"/>
</dbReference>
<dbReference type="AlphaFoldDB" id="A0A3B1CEX1"/>
<evidence type="ECO:0000256" key="1">
    <source>
        <dbReference type="ARBA" id="ARBA00022730"/>
    </source>
</evidence>
<dbReference type="SUPFAM" id="SSF50715">
    <property type="entry name" value="Ribosomal protein L25-like"/>
    <property type="match status" value="1"/>
</dbReference>
<dbReference type="Gene3D" id="2.40.240.10">
    <property type="entry name" value="Ribosomal Protein L25, Chain P"/>
    <property type="match status" value="1"/>
</dbReference>
<reference evidence="8" key="1">
    <citation type="submission" date="2018-06" db="EMBL/GenBank/DDBJ databases">
        <authorList>
            <person name="Zhirakovskaya E."/>
        </authorList>
    </citation>
    <scope>NUCLEOTIDE SEQUENCE</scope>
</reference>
<feature type="region of interest" description="Disordered" evidence="5">
    <location>
        <begin position="183"/>
        <end position="219"/>
    </location>
</feature>
<feature type="domain" description="Large ribosomal subunit protein bL25 L25" evidence="6">
    <location>
        <begin position="6"/>
        <end position="92"/>
    </location>
</feature>
<dbReference type="InterPro" id="IPR037121">
    <property type="entry name" value="Ribosomal_bL25_C"/>
</dbReference>
<dbReference type="GO" id="GO:0022625">
    <property type="term" value="C:cytosolic large ribosomal subunit"/>
    <property type="evidence" value="ECO:0007669"/>
    <property type="project" value="TreeGrafter"/>
</dbReference>
<evidence type="ECO:0000259" key="6">
    <source>
        <dbReference type="Pfam" id="PF01386"/>
    </source>
</evidence>
<evidence type="ECO:0000313" key="8">
    <source>
        <dbReference type="EMBL" id="VAX23273.1"/>
    </source>
</evidence>
<dbReference type="PANTHER" id="PTHR33284">
    <property type="entry name" value="RIBOSOMAL PROTEIN L25/GLN-TRNA SYNTHETASE, ANTI-CODON-BINDING DOMAIN-CONTAINING PROTEIN"/>
    <property type="match status" value="1"/>
</dbReference>
<sequence>MAEITLTAKKREISNKGANKELRRNGVIPCIYYSKDKEPIAFSVEEIALKPLVYTSQAHIINLTFENEEPIGAIIKDVQFDPVTDRVVHADFHGVTLGQMIDVQIPINIIGSAVGVKEGGMVQQNIHKLDVECLPRHIPQHLDVDVSELEIGDSIHIRDLNFEDINILNHDDTIVISVVAPRGEEVEEEAEEVEGEVEGTAEPEVIAKGKADEEDNKKE</sequence>
<feature type="domain" description="Large ribosomal subunit protein bL25 beta" evidence="7">
    <location>
        <begin position="101"/>
        <end position="182"/>
    </location>
</feature>
<feature type="compositionally biased region" description="Acidic residues" evidence="5">
    <location>
        <begin position="185"/>
        <end position="201"/>
    </location>
</feature>
<organism evidence="8">
    <name type="scientific">hydrothermal vent metagenome</name>
    <dbReference type="NCBI Taxonomy" id="652676"/>
    <lineage>
        <taxon>unclassified sequences</taxon>
        <taxon>metagenomes</taxon>
        <taxon>ecological metagenomes</taxon>
    </lineage>
</organism>
<dbReference type="NCBIfam" id="TIGR00731">
    <property type="entry name" value="bL25_bact_ctc"/>
    <property type="match status" value="1"/>
</dbReference>
<protein>
    <submittedName>
        <fullName evidence="8">LSU ribosomal protein L25p</fullName>
    </submittedName>
</protein>
<dbReference type="Gene3D" id="2.170.120.20">
    <property type="entry name" value="Ribosomal protein L25, beta domain"/>
    <property type="match status" value="1"/>
</dbReference>
<dbReference type="HAMAP" id="MF_01334">
    <property type="entry name" value="Ribosomal_bL25_CTC"/>
    <property type="match status" value="1"/>
</dbReference>
<dbReference type="InterPro" id="IPR029751">
    <property type="entry name" value="Ribosomal_L25_dom"/>
</dbReference>
<dbReference type="GO" id="GO:0006412">
    <property type="term" value="P:translation"/>
    <property type="evidence" value="ECO:0007669"/>
    <property type="project" value="InterPro"/>
</dbReference>
<keyword evidence="3 8" id="KW-0689">Ribosomal protein</keyword>
<dbReference type="GO" id="GO:0003735">
    <property type="term" value="F:structural constituent of ribosome"/>
    <property type="evidence" value="ECO:0007669"/>
    <property type="project" value="InterPro"/>
</dbReference>
<name>A0A3B1CEX1_9ZZZZ</name>